<dbReference type="InterPro" id="IPR038770">
    <property type="entry name" value="Na+/solute_symporter_sf"/>
</dbReference>
<feature type="transmembrane region" description="Helical" evidence="10">
    <location>
        <begin position="7"/>
        <end position="39"/>
    </location>
</feature>
<gene>
    <name evidence="12" type="ORF">H2509_07095</name>
</gene>
<dbReference type="GO" id="GO:0015297">
    <property type="term" value="F:antiporter activity"/>
    <property type="evidence" value="ECO:0007669"/>
    <property type="project" value="UniProtKB-KW"/>
</dbReference>
<feature type="transmembrane region" description="Helical" evidence="10">
    <location>
        <begin position="194"/>
        <end position="212"/>
    </location>
</feature>
<feature type="transmembrane region" description="Helical" evidence="10">
    <location>
        <begin position="224"/>
        <end position="241"/>
    </location>
</feature>
<evidence type="ECO:0000256" key="4">
    <source>
        <dbReference type="ARBA" id="ARBA00022475"/>
    </source>
</evidence>
<keyword evidence="2" id="KW-0813">Transport</keyword>
<evidence type="ECO:0000259" key="11">
    <source>
        <dbReference type="Pfam" id="PF00999"/>
    </source>
</evidence>
<feature type="transmembrane region" description="Helical" evidence="10">
    <location>
        <begin position="363"/>
        <end position="383"/>
    </location>
</feature>
<evidence type="ECO:0000256" key="9">
    <source>
        <dbReference type="SAM" id="MobiDB-lite"/>
    </source>
</evidence>
<evidence type="ECO:0000313" key="13">
    <source>
        <dbReference type="Proteomes" id="UP000541109"/>
    </source>
</evidence>
<protein>
    <submittedName>
        <fullName evidence="12">Potassium/proton antiporter</fullName>
    </submittedName>
</protein>
<dbReference type="NCBIfam" id="NF003716">
    <property type="entry name" value="PRK05326.1-3"/>
    <property type="match status" value="1"/>
</dbReference>
<dbReference type="Gene3D" id="1.20.1530.20">
    <property type="match status" value="1"/>
</dbReference>
<keyword evidence="5 10" id="KW-0812">Transmembrane</keyword>
<sequence length="643" mass="68754">MLDTMNLVILIAAGLVAVSVFTSLVSFRVGAPLLLVFLLVGLAAGEDGPGGIEFADTRVAYFIGSIALAIILFDSGFETRFSTLRMAAGPALTLATIGVLLTAGLIGTAAHFLLGWSWVEGLLLGSIVGSTDAAAVFFLLRVGGVHLREMISATLEVESGSNDPMAIFLTLTLVSMLAVGLSEEAAALTLFIEFARQMGLGLILGLAGGYVIVQIVNRLPLEPALYPIVVLALALVVFAATSMVGGSGFLAVYVAGILCGNVRIRQEPALKRFQGGMTWLGQIGMFVTLGLLATPSQFGDVAVAGLALAVILIFLARPVAVWLCLLPFGFTRSETAFISWVGLRGAVSILLAILPLINGLPNAQAIFNITFLIVLTSLVLQGWTIRPMAGWLKLIVPPRIGPVERMELELPGGADQEIVAYRVHPESAIAHGDRIPRWARPVLILREGRSLRVQAAGRPQANDLVYILTSARQVPVLDQLFAAPSQAAHDPALFGDFPLDPEAALSEIGAIYGFEVEAEDQGLTIREFMTRELADDIEPTDRVPYGNIDFVVRAIDAEHGIEQVGLAVEHIERAEPNLPFFFSREEIAGFTRRSYRRLRNRRARIKVLKRRSATAASAEVIATDKADAEPKPAAGADPSKAAE</sequence>
<dbReference type="InterPro" id="IPR006153">
    <property type="entry name" value="Cation/H_exchanger_TM"/>
</dbReference>
<feature type="transmembrane region" description="Helical" evidence="10">
    <location>
        <begin position="301"/>
        <end position="325"/>
    </location>
</feature>
<dbReference type="EMBL" id="JACFXV010000043">
    <property type="protein sequence ID" value="MBA5776894.1"/>
    <property type="molecule type" value="Genomic_DNA"/>
</dbReference>
<dbReference type="Proteomes" id="UP000541109">
    <property type="component" value="Unassembled WGS sequence"/>
</dbReference>
<evidence type="ECO:0000256" key="6">
    <source>
        <dbReference type="ARBA" id="ARBA00022989"/>
    </source>
</evidence>
<comment type="caution">
    <text evidence="12">The sequence shown here is derived from an EMBL/GenBank/DDBJ whole genome shotgun (WGS) entry which is preliminary data.</text>
</comment>
<evidence type="ECO:0000256" key="10">
    <source>
        <dbReference type="SAM" id="Phobius"/>
    </source>
</evidence>
<evidence type="ECO:0000313" key="12">
    <source>
        <dbReference type="EMBL" id="MBA5776894.1"/>
    </source>
</evidence>
<dbReference type="Pfam" id="PF00999">
    <property type="entry name" value="Na_H_Exchanger"/>
    <property type="match status" value="1"/>
</dbReference>
<evidence type="ECO:0000256" key="5">
    <source>
        <dbReference type="ARBA" id="ARBA00022692"/>
    </source>
</evidence>
<feature type="transmembrane region" description="Helical" evidence="10">
    <location>
        <begin position="89"/>
        <end position="116"/>
    </location>
</feature>
<feature type="domain" description="Cation/H+ exchanger transmembrane" evidence="11">
    <location>
        <begin position="18"/>
        <end position="389"/>
    </location>
</feature>
<feature type="transmembrane region" description="Helical" evidence="10">
    <location>
        <begin position="337"/>
        <end position="357"/>
    </location>
</feature>
<feature type="transmembrane region" description="Helical" evidence="10">
    <location>
        <begin position="59"/>
        <end position="77"/>
    </location>
</feature>
<feature type="transmembrane region" description="Helical" evidence="10">
    <location>
        <begin position="122"/>
        <end position="144"/>
    </location>
</feature>
<dbReference type="RefSeq" id="WP_182163671.1">
    <property type="nucleotide sequence ID" value="NZ_JACFXV010000043.1"/>
</dbReference>
<comment type="subcellular location">
    <subcellularLocation>
        <location evidence="1">Cell membrane</location>
        <topology evidence="1">Multi-pass membrane protein</topology>
    </subcellularLocation>
</comment>
<feature type="region of interest" description="Disordered" evidence="9">
    <location>
        <begin position="611"/>
        <end position="643"/>
    </location>
</feature>
<reference evidence="12 13" key="1">
    <citation type="submission" date="2020-07" db="EMBL/GenBank/DDBJ databases">
        <title>Stappia sp., F7233, whole genome shotgun sequencing project.</title>
        <authorList>
            <person name="Jiang S."/>
            <person name="Liu Z.W."/>
            <person name="Du Z.J."/>
        </authorList>
    </citation>
    <scope>NUCLEOTIDE SEQUENCE [LARGE SCALE GENOMIC DNA]</scope>
    <source>
        <strain evidence="12 13">F7233</strain>
    </source>
</reference>
<evidence type="ECO:0000256" key="8">
    <source>
        <dbReference type="ARBA" id="ARBA00023136"/>
    </source>
</evidence>
<dbReference type="AlphaFoldDB" id="A0A839AD60"/>
<keyword evidence="8 10" id="KW-0472">Membrane</keyword>
<dbReference type="NCBIfam" id="NF003715">
    <property type="entry name" value="PRK05326.1-2"/>
    <property type="match status" value="1"/>
</dbReference>
<feature type="transmembrane region" description="Helical" evidence="10">
    <location>
        <begin position="276"/>
        <end position="295"/>
    </location>
</feature>
<name>A0A839AD60_9HYPH</name>
<keyword evidence="3" id="KW-0050">Antiport</keyword>
<dbReference type="GO" id="GO:0005886">
    <property type="term" value="C:plasma membrane"/>
    <property type="evidence" value="ECO:0007669"/>
    <property type="project" value="UniProtKB-SubCell"/>
</dbReference>
<organism evidence="12 13">
    <name type="scientific">Stappia albiluteola</name>
    <dbReference type="NCBI Taxonomy" id="2758565"/>
    <lineage>
        <taxon>Bacteria</taxon>
        <taxon>Pseudomonadati</taxon>
        <taxon>Pseudomonadota</taxon>
        <taxon>Alphaproteobacteria</taxon>
        <taxon>Hyphomicrobiales</taxon>
        <taxon>Stappiaceae</taxon>
        <taxon>Stappia</taxon>
    </lineage>
</organism>
<evidence type="ECO:0000256" key="2">
    <source>
        <dbReference type="ARBA" id="ARBA00022448"/>
    </source>
</evidence>
<keyword evidence="7" id="KW-0406">Ion transport</keyword>
<dbReference type="PANTHER" id="PTHR32507">
    <property type="entry name" value="NA(+)/H(+) ANTIPORTER 1"/>
    <property type="match status" value="1"/>
</dbReference>
<keyword evidence="4" id="KW-1003">Cell membrane</keyword>
<accession>A0A839AD60</accession>
<keyword evidence="6 10" id="KW-1133">Transmembrane helix</keyword>
<evidence type="ECO:0000256" key="7">
    <source>
        <dbReference type="ARBA" id="ARBA00023065"/>
    </source>
</evidence>
<proteinExistence type="predicted"/>
<dbReference type="PANTHER" id="PTHR32507:SF7">
    <property type="entry name" value="K(+)_H(+) ANTIPORTER NHAP2"/>
    <property type="match status" value="1"/>
</dbReference>
<dbReference type="NCBIfam" id="NF003714">
    <property type="entry name" value="PRK05326.1-1"/>
    <property type="match status" value="1"/>
</dbReference>
<dbReference type="GO" id="GO:1902600">
    <property type="term" value="P:proton transmembrane transport"/>
    <property type="evidence" value="ECO:0007669"/>
    <property type="project" value="InterPro"/>
</dbReference>
<keyword evidence="13" id="KW-1185">Reference proteome</keyword>
<feature type="transmembrane region" description="Helical" evidence="10">
    <location>
        <begin position="165"/>
        <end position="182"/>
    </location>
</feature>
<evidence type="ECO:0000256" key="1">
    <source>
        <dbReference type="ARBA" id="ARBA00004651"/>
    </source>
</evidence>
<evidence type="ECO:0000256" key="3">
    <source>
        <dbReference type="ARBA" id="ARBA00022449"/>
    </source>
</evidence>